<reference evidence="1" key="1">
    <citation type="submission" date="2018-05" db="EMBL/GenBank/DDBJ databases">
        <authorList>
            <person name="Lanie J.A."/>
            <person name="Ng W.-L."/>
            <person name="Kazmierczak K.M."/>
            <person name="Andrzejewski T.M."/>
            <person name="Davidsen T.M."/>
            <person name="Wayne K.J."/>
            <person name="Tettelin H."/>
            <person name="Glass J.I."/>
            <person name="Rusch D."/>
            <person name="Podicherti R."/>
            <person name="Tsui H.-C.T."/>
            <person name="Winkler M.E."/>
        </authorList>
    </citation>
    <scope>NUCLEOTIDE SEQUENCE</scope>
</reference>
<proteinExistence type="predicted"/>
<organism evidence="1">
    <name type="scientific">marine metagenome</name>
    <dbReference type="NCBI Taxonomy" id="408172"/>
    <lineage>
        <taxon>unclassified sequences</taxon>
        <taxon>metagenomes</taxon>
        <taxon>ecological metagenomes</taxon>
    </lineage>
</organism>
<name>A0A381N8H7_9ZZZZ</name>
<dbReference type="EMBL" id="UINC01000187">
    <property type="protein sequence ID" value="SUZ50749.1"/>
    <property type="molecule type" value="Genomic_DNA"/>
</dbReference>
<sequence>MKVDDIEFLKIKKIGENILALAHYKNKPIILNINNLEINKKVYKEKEKFYIEIKKEDLLKILFIIENYICKYVYELHPTTKDYKKFKNEHMNSVYKEDYIKLEVHKNCLLLEEDQLENKKVIEVNELIENNFIDIKIHFVGIKFFEKNFEPVFIVRKIIKHIEEDDVSIFSIESENEDSEDDILYNDDKITTLINQDFPKTQIEI</sequence>
<gene>
    <name evidence="1" type="ORF">METZ01_LOCUS3603</name>
</gene>
<accession>A0A381N8H7</accession>
<evidence type="ECO:0000313" key="1">
    <source>
        <dbReference type="EMBL" id="SUZ50749.1"/>
    </source>
</evidence>
<protein>
    <submittedName>
        <fullName evidence="1">Uncharacterized protein</fullName>
    </submittedName>
</protein>
<dbReference type="AlphaFoldDB" id="A0A381N8H7"/>